<dbReference type="RefSeq" id="WP_195080365.1">
    <property type="nucleotide sequence ID" value="NZ_JAYESH010000013.1"/>
</dbReference>
<keyword evidence="7" id="KW-0046">Antibiotic resistance</keyword>
<dbReference type="InterPro" id="IPR000412">
    <property type="entry name" value="ABC_2_transport"/>
</dbReference>
<dbReference type="PIRSF" id="PIRSF006648">
    <property type="entry name" value="DrrB"/>
    <property type="match status" value="1"/>
</dbReference>
<proteinExistence type="inferred from homology"/>
<dbReference type="EMBL" id="JAYKYQ010000006">
    <property type="protein sequence ID" value="MEB3511765.1"/>
    <property type="molecule type" value="Genomic_DNA"/>
</dbReference>
<evidence type="ECO:0000256" key="2">
    <source>
        <dbReference type="ARBA" id="ARBA00007783"/>
    </source>
</evidence>
<gene>
    <name evidence="10" type="ORF">U3653_17175</name>
</gene>
<feature type="transmembrane region" description="Helical" evidence="8">
    <location>
        <begin position="119"/>
        <end position="140"/>
    </location>
</feature>
<evidence type="ECO:0000256" key="3">
    <source>
        <dbReference type="ARBA" id="ARBA00022475"/>
    </source>
</evidence>
<sequence length="259" mass="27175">MTTSNPAAVLRVPPLSQWSALSERGIRAAVREGDLILAFTAPVTFFVCVYVPLRRSMEASGLDYAQFLLPLIALQAMFFTAMFAGDRAAREVAGGMGARLRSLPVRAWVPPAARISANVVRAGAALAGALVIGALFGFRFHGVPGAIAFLGLTLAFGAALVLGADALGTKTANPELGATVLFAPQLLLLMMSTGFVPAESFPGWIQPFVRNQPVSQVAGALREMSEGRFGAASAIAAVWVAGLLVAAIVVSIRVERKRR</sequence>
<feature type="transmembrane region" description="Helical" evidence="8">
    <location>
        <begin position="176"/>
        <end position="198"/>
    </location>
</feature>
<feature type="domain" description="ABC-2 type transporter transmembrane" evidence="9">
    <location>
        <begin position="17"/>
        <end position="222"/>
    </location>
</feature>
<reference evidence="10 11" key="1">
    <citation type="submission" date="2023-12" db="EMBL/GenBank/DDBJ databases">
        <title>novel species in genus Nocarida.</title>
        <authorList>
            <person name="Li Z."/>
        </authorList>
    </citation>
    <scope>NUCLEOTIDE SEQUENCE [LARGE SCALE GENOMIC DNA]</scope>
    <source>
        <strain evidence="10 11">CDC186</strain>
    </source>
</reference>
<keyword evidence="4 8" id="KW-0812">Transmembrane</keyword>
<accession>A0ABU6AWE1</accession>
<evidence type="ECO:0000256" key="7">
    <source>
        <dbReference type="ARBA" id="ARBA00023251"/>
    </source>
</evidence>
<feature type="transmembrane region" description="Helical" evidence="8">
    <location>
        <begin position="229"/>
        <end position="252"/>
    </location>
</feature>
<feature type="transmembrane region" description="Helical" evidence="8">
    <location>
        <begin position="35"/>
        <end position="53"/>
    </location>
</feature>
<evidence type="ECO:0000256" key="4">
    <source>
        <dbReference type="ARBA" id="ARBA00022692"/>
    </source>
</evidence>
<evidence type="ECO:0000256" key="5">
    <source>
        <dbReference type="ARBA" id="ARBA00022989"/>
    </source>
</evidence>
<dbReference type="InterPro" id="IPR051328">
    <property type="entry name" value="T7SS_ABC-Transporter"/>
</dbReference>
<dbReference type="PANTHER" id="PTHR43077">
    <property type="entry name" value="TRANSPORT PERMEASE YVFS-RELATED"/>
    <property type="match status" value="1"/>
</dbReference>
<protein>
    <submittedName>
        <fullName evidence="10">ABC transporter permease</fullName>
    </submittedName>
</protein>
<evidence type="ECO:0000256" key="8">
    <source>
        <dbReference type="SAM" id="Phobius"/>
    </source>
</evidence>
<keyword evidence="5 8" id="KW-1133">Transmembrane helix</keyword>
<name>A0ABU6AWE1_9NOCA</name>
<dbReference type="Pfam" id="PF01061">
    <property type="entry name" value="ABC2_membrane"/>
    <property type="match status" value="1"/>
</dbReference>
<evidence type="ECO:0000313" key="11">
    <source>
        <dbReference type="Proteomes" id="UP001348098"/>
    </source>
</evidence>
<keyword evidence="3" id="KW-1003">Cell membrane</keyword>
<evidence type="ECO:0000256" key="1">
    <source>
        <dbReference type="ARBA" id="ARBA00004651"/>
    </source>
</evidence>
<dbReference type="Proteomes" id="UP001348098">
    <property type="component" value="Unassembled WGS sequence"/>
</dbReference>
<evidence type="ECO:0000256" key="6">
    <source>
        <dbReference type="ARBA" id="ARBA00023136"/>
    </source>
</evidence>
<evidence type="ECO:0000313" key="10">
    <source>
        <dbReference type="EMBL" id="MEB3511765.1"/>
    </source>
</evidence>
<comment type="subcellular location">
    <subcellularLocation>
        <location evidence="1">Cell membrane</location>
        <topology evidence="1">Multi-pass membrane protein</topology>
    </subcellularLocation>
</comment>
<keyword evidence="6 8" id="KW-0472">Membrane</keyword>
<feature type="transmembrane region" description="Helical" evidence="8">
    <location>
        <begin position="146"/>
        <end position="164"/>
    </location>
</feature>
<comment type="similarity">
    <text evidence="2">Belongs to the ABC-2 integral membrane protein family.</text>
</comment>
<evidence type="ECO:0000259" key="9">
    <source>
        <dbReference type="Pfam" id="PF01061"/>
    </source>
</evidence>
<feature type="transmembrane region" description="Helical" evidence="8">
    <location>
        <begin position="65"/>
        <end position="84"/>
    </location>
</feature>
<dbReference type="InterPro" id="IPR013525">
    <property type="entry name" value="ABC2_TM"/>
</dbReference>
<comment type="caution">
    <text evidence="10">The sequence shown here is derived from an EMBL/GenBank/DDBJ whole genome shotgun (WGS) entry which is preliminary data.</text>
</comment>
<keyword evidence="11" id="KW-1185">Reference proteome</keyword>
<organism evidence="10 11">
    <name type="scientific">Nocardia implantans</name>
    <dbReference type="NCBI Taxonomy" id="3108168"/>
    <lineage>
        <taxon>Bacteria</taxon>
        <taxon>Bacillati</taxon>
        <taxon>Actinomycetota</taxon>
        <taxon>Actinomycetes</taxon>
        <taxon>Mycobacteriales</taxon>
        <taxon>Nocardiaceae</taxon>
        <taxon>Nocardia</taxon>
    </lineage>
</organism>
<dbReference type="PANTHER" id="PTHR43077:SF8">
    <property type="entry name" value="DOXORUBICIN RESISTANCE ABC TRANSPORTER PERMEASE PROTEIN DRRB"/>
    <property type="match status" value="1"/>
</dbReference>